<reference evidence="3" key="1">
    <citation type="submission" date="2017-09" db="EMBL/GenBank/DDBJ databases">
        <title>Depth-based differentiation of microbial function through sediment-hosted aquifers and enrichment of novel symbionts in the deep terrestrial subsurface.</title>
        <authorList>
            <person name="Probst A.J."/>
            <person name="Ladd B."/>
            <person name="Jarett J.K."/>
            <person name="Geller-Mcgrath D.E."/>
            <person name="Sieber C.M.K."/>
            <person name="Emerson J.B."/>
            <person name="Anantharaman K."/>
            <person name="Thomas B.C."/>
            <person name="Malmstrom R."/>
            <person name="Stieglmeier M."/>
            <person name="Klingl A."/>
            <person name="Woyke T."/>
            <person name="Ryan C.M."/>
            <person name="Banfield J.F."/>
        </authorList>
    </citation>
    <scope>NUCLEOTIDE SEQUENCE [LARGE SCALE GENOMIC DNA]</scope>
</reference>
<evidence type="ECO:0000313" key="2">
    <source>
        <dbReference type="EMBL" id="PIT87038.1"/>
    </source>
</evidence>
<feature type="transmembrane region" description="Helical" evidence="1">
    <location>
        <begin position="211"/>
        <end position="233"/>
    </location>
</feature>
<dbReference type="EMBL" id="PFBX01000055">
    <property type="protein sequence ID" value="PIT87038.1"/>
    <property type="molecule type" value="Genomic_DNA"/>
</dbReference>
<sequence>MLRIKYWLVLTILVLGGSLFWQNSTIVLAQTSINDIKATGINPAVSGASQVGTDPGKCSCVISYNIANLATPNKNQETTFETVCKSFTGGGVNSANKMRCDGVQYNWSVSSKTGTDCKLINITWFDSIVRSKLGTIFSTVKDSDIQSTSFICAPPGSSGSTASTQMAGNTVCTAEEAMTTSGLVACAKRELNPGGITSPLQLLGYAIKFNYAAMGAIAFALYLWAGFLFMTSGGNAERRGKAMKTFLWVTLAVIVLFSSYAILKFVFSSLIMK</sequence>
<dbReference type="Proteomes" id="UP000231183">
    <property type="component" value="Unassembled WGS sequence"/>
</dbReference>
<evidence type="ECO:0000313" key="3">
    <source>
        <dbReference type="Proteomes" id="UP000231183"/>
    </source>
</evidence>
<dbReference type="AlphaFoldDB" id="A0A2M6W2M1"/>
<gene>
    <name evidence="2" type="ORF">COU31_05120</name>
</gene>
<keyword evidence="1" id="KW-0812">Transmembrane</keyword>
<comment type="caution">
    <text evidence="2">The sequence shown here is derived from an EMBL/GenBank/DDBJ whole genome shotgun (WGS) entry which is preliminary data.</text>
</comment>
<feature type="transmembrane region" description="Helical" evidence="1">
    <location>
        <begin position="245"/>
        <end position="267"/>
    </location>
</feature>
<protein>
    <submittedName>
        <fullName evidence="2">Uncharacterized protein</fullName>
    </submittedName>
</protein>
<name>A0A2M6W2M1_9BACT</name>
<proteinExistence type="predicted"/>
<keyword evidence="1" id="KW-1133">Transmembrane helix</keyword>
<keyword evidence="1" id="KW-0472">Membrane</keyword>
<evidence type="ECO:0000256" key="1">
    <source>
        <dbReference type="SAM" id="Phobius"/>
    </source>
</evidence>
<accession>A0A2M6W2M1</accession>
<organism evidence="2 3">
    <name type="scientific">Candidatus Magasanikbacteria bacterium CG10_big_fil_rev_8_21_14_0_10_40_10</name>
    <dbReference type="NCBI Taxonomy" id="1974648"/>
    <lineage>
        <taxon>Bacteria</taxon>
        <taxon>Candidatus Magasanikiibacteriota</taxon>
    </lineage>
</organism>